<keyword evidence="7" id="KW-0812">Transmembrane</keyword>
<sequence length="89" mass="10166">MFRVWAFFGMLAQVPFASFIDNCLRNRYRNLGNMAVWMSLMIGQPLAILMYYTITTSLTTGRPEPPSPDWRNLCLSPVVRCGSLKSWTG</sequence>
<dbReference type="PANTHER" id="PTHR10408:SF7">
    <property type="entry name" value="DIACYLGLYCEROL O-ACYLTRANSFERASE 1"/>
    <property type="match status" value="1"/>
</dbReference>
<keyword evidence="7" id="KW-0472">Membrane</keyword>
<accession>A0A0K8RFT3</accession>
<dbReference type="EMBL" id="GADI01004454">
    <property type="protein sequence ID" value="JAA69354.1"/>
    <property type="molecule type" value="mRNA"/>
</dbReference>
<evidence type="ECO:0000256" key="2">
    <source>
        <dbReference type="ARBA" id="ARBA00005189"/>
    </source>
</evidence>
<dbReference type="GO" id="GO:0004144">
    <property type="term" value="F:diacylglycerol O-acyltransferase activity"/>
    <property type="evidence" value="ECO:0007669"/>
    <property type="project" value="UniProtKB-EC"/>
</dbReference>
<keyword evidence="6 8" id="KW-0012">Acyltransferase</keyword>
<dbReference type="GO" id="GO:0019432">
    <property type="term" value="P:triglyceride biosynthetic process"/>
    <property type="evidence" value="ECO:0007669"/>
    <property type="project" value="TreeGrafter"/>
</dbReference>
<evidence type="ECO:0000256" key="4">
    <source>
        <dbReference type="ARBA" id="ARBA00022679"/>
    </source>
</evidence>
<keyword evidence="7" id="KW-1133">Transmembrane helix</keyword>
<evidence type="ECO:0000256" key="3">
    <source>
        <dbReference type="ARBA" id="ARBA00013244"/>
    </source>
</evidence>
<evidence type="ECO:0000256" key="7">
    <source>
        <dbReference type="SAM" id="Phobius"/>
    </source>
</evidence>
<dbReference type="AlphaFoldDB" id="A0A0K8RFT3"/>
<dbReference type="GO" id="GO:0005789">
    <property type="term" value="C:endoplasmic reticulum membrane"/>
    <property type="evidence" value="ECO:0007669"/>
    <property type="project" value="UniProtKB-SubCell"/>
</dbReference>
<comment type="pathway">
    <text evidence="2">Lipid metabolism.</text>
</comment>
<dbReference type="InterPro" id="IPR014371">
    <property type="entry name" value="Oat_ACAT_DAG_ARE"/>
</dbReference>
<evidence type="ECO:0000256" key="1">
    <source>
        <dbReference type="ARBA" id="ARBA00004477"/>
    </source>
</evidence>
<protein>
    <recommendedName>
        <fullName evidence="3">diacylglycerol O-acyltransferase</fullName>
        <ecNumber evidence="3">2.3.1.20</ecNumber>
    </recommendedName>
</protein>
<dbReference type="EC" id="2.3.1.20" evidence="3"/>
<organism evidence="8">
    <name type="scientific">Ixodes ricinus</name>
    <name type="common">Common tick</name>
    <name type="synonym">Acarus ricinus</name>
    <dbReference type="NCBI Taxonomy" id="34613"/>
    <lineage>
        <taxon>Eukaryota</taxon>
        <taxon>Metazoa</taxon>
        <taxon>Ecdysozoa</taxon>
        <taxon>Arthropoda</taxon>
        <taxon>Chelicerata</taxon>
        <taxon>Arachnida</taxon>
        <taxon>Acari</taxon>
        <taxon>Parasitiformes</taxon>
        <taxon>Ixodida</taxon>
        <taxon>Ixodoidea</taxon>
        <taxon>Ixodidae</taxon>
        <taxon>Ixodinae</taxon>
        <taxon>Ixodes</taxon>
    </lineage>
</organism>
<keyword evidence="4 8" id="KW-0808">Transferase</keyword>
<dbReference type="PANTHER" id="PTHR10408">
    <property type="entry name" value="STEROL O-ACYLTRANSFERASE"/>
    <property type="match status" value="1"/>
</dbReference>
<evidence type="ECO:0000313" key="8">
    <source>
        <dbReference type="EMBL" id="JAA69354.1"/>
    </source>
</evidence>
<feature type="transmembrane region" description="Helical" evidence="7">
    <location>
        <begin position="35"/>
        <end position="54"/>
    </location>
</feature>
<evidence type="ECO:0000256" key="6">
    <source>
        <dbReference type="ARBA" id="ARBA00023315"/>
    </source>
</evidence>
<proteinExistence type="evidence at transcript level"/>
<comment type="subcellular location">
    <subcellularLocation>
        <location evidence="1">Endoplasmic reticulum membrane</location>
        <topology evidence="1">Multi-pass membrane protein</topology>
    </subcellularLocation>
</comment>
<keyword evidence="5" id="KW-0256">Endoplasmic reticulum</keyword>
<evidence type="ECO:0000256" key="5">
    <source>
        <dbReference type="ARBA" id="ARBA00022824"/>
    </source>
</evidence>
<name>A0A0K8RFT3_IXORI</name>
<reference evidence="8" key="1">
    <citation type="submission" date="2012-12" db="EMBL/GenBank/DDBJ databases">
        <title>Identification and characterization of a phenylalanine ammonia-lyase gene family in Isatis indigotica Fort.</title>
        <authorList>
            <person name="Liu Q."/>
            <person name="Chen J."/>
            <person name="Zhou X."/>
            <person name="Di P."/>
            <person name="Xiao Y."/>
            <person name="Xuan H."/>
            <person name="Zhang L."/>
            <person name="Chen W."/>
        </authorList>
    </citation>
    <scope>NUCLEOTIDE SEQUENCE</scope>
    <source>
        <tissue evidence="8">Salivary gland</tissue>
    </source>
</reference>